<dbReference type="CDD" id="cd06170">
    <property type="entry name" value="LuxR_C_like"/>
    <property type="match status" value="1"/>
</dbReference>
<dbReference type="SUPFAM" id="SSF52172">
    <property type="entry name" value="CheY-like"/>
    <property type="match status" value="1"/>
</dbReference>
<dbReference type="PANTHER" id="PTHR43214:SF42">
    <property type="entry name" value="TRANSCRIPTIONAL REGULATORY PROTEIN DESR"/>
    <property type="match status" value="1"/>
</dbReference>
<name>A0ABQ2M913_9ACTN</name>
<evidence type="ECO:0000313" key="6">
    <source>
        <dbReference type="Proteomes" id="UP000631535"/>
    </source>
</evidence>
<dbReference type="PROSITE" id="PS50110">
    <property type="entry name" value="RESPONSE_REGULATORY"/>
    <property type="match status" value="1"/>
</dbReference>
<dbReference type="InterPro" id="IPR000792">
    <property type="entry name" value="Tscrpt_reg_LuxR_C"/>
</dbReference>
<evidence type="ECO:0000256" key="1">
    <source>
        <dbReference type="ARBA" id="ARBA00023125"/>
    </source>
</evidence>
<dbReference type="PRINTS" id="PR00038">
    <property type="entry name" value="HTHLUXR"/>
</dbReference>
<gene>
    <name evidence="5" type="ORF">GCM10012287_23520</name>
</gene>
<evidence type="ECO:0000256" key="2">
    <source>
        <dbReference type="PROSITE-ProRule" id="PRU00169"/>
    </source>
</evidence>
<dbReference type="InterPro" id="IPR011006">
    <property type="entry name" value="CheY-like_superfamily"/>
</dbReference>
<dbReference type="SUPFAM" id="SSF46894">
    <property type="entry name" value="C-terminal effector domain of the bipartite response regulators"/>
    <property type="match status" value="1"/>
</dbReference>
<dbReference type="SMART" id="SM00448">
    <property type="entry name" value="REC"/>
    <property type="match status" value="1"/>
</dbReference>
<keyword evidence="2" id="KW-0597">Phosphoprotein</keyword>
<organism evidence="5 6">
    <name type="scientific">Streptomyces daqingensis</name>
    <dbReference type="NCBI Taxonomy" id="1472640"/>
    <lineage>
        <taxon>Bacteria</taxon>
        <taxon>Bacillati</taxon>
        <taxon>Actinomycetota</taxon>
        <taxon>Actinomycetes</taxon>
        <taxon>Kitasatosporales</taxon>
        <taxon>Streptomycetaceae</taxon>
        <taxon>Streptomyces</taxon>
    </lineage>
</organism>
<feature type="domain" description="Response regulatory" evidence="4">
    <location>
        <begin position="4"/>
        <end position="120"/>
    </location>
</feature>
<evidence type="ECO:0000259" key="3">
    <source>
        <dbReference type="PROSITE" id="PS50043"/>
    </source>
</evidence>
<comment type="caution">
    <text evidence="5">The sequence shown here is derived from an EMBL/GenBank/DDBJ whole genome shotgun (WGS) entry which is preliminary data.</text>
</comment>
<dbReference type="InterPro" id="IPR039420">
    <property type="entry name" value="WalR-like"/>
</dbReference>
<dbReference type="EMBL" id="BMMP01000006">
    <property type="protein sequence ID" value="GGO48463.1"/>
    <property type="molecule type" value="Genomic_DNA"/>
</dbReference>
<dbReference type="Proteomes" id="UP000631535">
    <property type="component" value="Unassembled WGS sequence"/>
</dbReference>
<dbReference type="InterPro" id="IPR016032">
    <property type="entry name" value="Sig_transdc_resp-reg_C-effctor"/>
</dbReference>
<dbReference type="Pfam" id="PF00196">
    <property type="entry name" value="GerE"/>
    <property type="match status" value="1"/>
</dbReference>
<dbReference type="PROSITE" id="PS50043">
    <property type="entry name" value="HTH_LUXR_2"/>
    <property type="match status" value="1"/>
</dbReference>
<dbReference type="Pfam" id="PF00072">
    <property type="entry name" value="Response_reg"/>
    <property type="match status" value="1"/>
</dbReference>
<evidence type="ECO:0000259" key="4">
    <source>
        <dbReference type="PROSITE" id="PS50110"/>
    </source>
</evidence>
<dbReference type="SMART" id="SM00421">
    <property type="entry name" value="HTH_LUXR"/>
    <property type="match status" value="1"/>
</dbReference>
<accession>A0ABQ2M913</accession>
<feature type="modified residue" description="4-aspartylphosphate" evidence="2">
    <location>
        <position position="55"/>
    </location>
</feature>
<protein>
    <submittedName>
        <fullName evidence="5">DNA-binding response regulator</fullName>
    </submittedName>
</protein>
<dbReference type="Gene3D" id="3.40.50.2300">
    <property type="match status" value="1"/>
</dbReference>
<proteinExistence type="predicted"/>
<keyword evidence="1 5" id="KW-0238">DNA-binding</keyword>
<reference evidence="6" key="1">
    <citation type="journal article" date="2019" name="Int. J. Syst. Evol. Microbiol.">
        <title>The Global Catalogue of Microorganisms (GCM) 10K type strain sequencing project: providing services to taxonomists for standard genome sequencing and annotation.</title>
        <authorList>
            <consortium name="The Broad Institute Genomics Platform"/>
            <consortium name="The Broad Institute Genome Sequencing Center for Infectious Disease"/>
            <person name="Wu L."/>
            <person name="Ma J."/>
        </authorList>
    </citation>
    <scope>NUCLEOTIDE SEQUENCE [LARGE SCALE GENOMIC DNA]</scope>
    <source>
        <strain evidence="6">CGMCC 4.7178</strain>
    </source>
</reference>
<dbReference type="InterPro" id="IPR001789">
    <property type="entry name" value="Sig_transdc_resp-reg_receiver"/>
</dbReference>
<keyword evidence="6" id="KW-1185">Reference proteome</keyword>
<evidence type="ECO:0000313" key="5">
    <source>
        <dbReference type="EMBL" id="GGO48463.1"/>
    </source>
</evidence>
<dbReference type="RefSeq" id="WP_189037033.1">
    <property type="nucleotide sequence ID" value="NZ_BMMP01000006.1"/>
</dbReference>
<feature type="domain" description="HTH luxR-type" evidence="3">
    <location>
        <begin position="135"/>
        <end position="200"/>
    </location>
</feature>
<sequence length="202" mass="21342">MAIRVLLADDENLILGALSALLALENDIEVVAEADNGTAALELAGTRSPDVCVLDLHMPGKDGISVTRDLQSAVPATRCVVLTSHAAPGYLKSALEAGARGFVPKTTSAQRLADIIRDVHRGSQYVDPDMAADALSSGDSPLTRREADILTLAADGAPIGEIAQRAALRPGTVRNYLSDIMGKLEVANRHEAVHAARRYGWI</sequence>
<dbReference type="PANTHER" id="PTHR43214">
    <property type="entry name" value="TWO-COMPONENT RESPONSE REGULATOR"/>
    <property type="match status" value="1"/>
</dbReference>
<dbReference type="GO" id="GO:0003677">
    <property type="term" value="F:DNA binding"/>
    <property type="evidence" value="ECO:0007669"/>
    <property type="project" value="UniProtKB-KW"/>
</dbReference>